<reference evidence="2 3" key="1">
    <citation type="journal article" date="2023" name="Sci. Data">
        <title>Genome assembly of the Korean intertidal mud-creeper Batillaria attramentaria.</title>
        <authorList>
            <person name="Patra A.K."/>
            <person name="Ho P.T."/>
            <person name="Jun S."/>
            <person name="Lee S.J."/>
            <person name="Kim Y."/>
            <person name="Won Y.J."/>
        </authorList>
    </citation>
    <scope>NUCLEOTIDE SEQUENCE [LARGE SCALE GENOMIC DNA]</scope>
    <source>
        <strain evidence="2">Wonlab-2016</strain>
    </source>
</reference>
<comment type="caution">
    <text evidence="2">The sequence shown here is derived from an EMBL/GenBank/DDBJ whole genome shotgun (WGS) entry which is preliminary data.</text>
</comment>
<dbReference type="AlphaFoldDB" id="A0ABD0JSB0"/>
<feature type="non-terminal residue" evidence="2">
    <location>
        <position position="1"/>
    </location>
</feature>
<keyword evidence="3" id="KW-1185">Reference proteome</keyword>
<dbReference type="Proteomes" id="UP001519460">
    <property type="component" value="Unassembled WGS sequence"/>
</dbReference>
<organism evidence="2 3">
    <name type="scientific">Batillaria attramentaria</name>
    <dbReference type="NCBI Taxonomy" id="370345"/>
    <lineage>
        <taxon>Eukaryota</taxon>
        <taxon>Metazoa</taxon>
        <taxon>Spiralia</taxon>
        <taxon>Lophotrochozoa</taxon>
        <taxon>Mollusca</taxon>
        <taxon>Gastropoda</taxon>
        <taxon>Caenogastropoda</taxon>
        <taxon>Sorbeoconcha</taxon>
        <taxon>Cerithioidea</taxon>
        <taxon>Batillariidae</taxon>
        <taxon>Batillaria</taxon>
    </lineage>
</organism>
<feature type="region of interest" description="Disordered" evidence="1">
    <location>
        <begin position="1"/>
        <end position="44"/>
    </location>
</feature>
<proteinExistence type="predicted"/>
<gene>
    <name evidence="2" type="ORF">BaRGS_00031011</name>
</gene>
<name>A0ABD0JSB0_9CAEN</name>
<evidence type="ECO:0000256" key="1">
    <source>
        <dbReference type="SAM" id="MobiDB-lite"/>
    </source>
</evidence>
<accession>A0ABD0JSB0</accession>
<dbReference type="EMBL" id="JACVVK020000342">
    <property type="protein sequence ID" value="KAK7477723.1"/>
    <property type="molecule type" value="Genomic_DNA"/>
</dbReference>
<evidence type="ECO:0000313" key="3">
    <source>
        <dbReference type="Proteomes" id="UP001519460"/>
    </source>
</evidence>
<sequence>EDEEVDTTDTQALLSAEETSHQATQMRPPRREQRGEEAGGEIRIQIAQPCLRRLHLRRLSDNQPRPARG</sequence>
<protein>
    <submittedName>
        <fullName evidence="2">Uncharacterized protein</fullName>
    </submittedName>
</protein>
<evidence type="ECO:0000313" key="2">
    <source>
        <dbReference type="EMBL" id="KAK7477723.1"/>
    </source>
</evidence>